<dbReference type="AlphaFoldDB" id="A0AAD6SAD1"/>
<evidence type="ECO:0000313" key="2">
    <source>
        <dbReference type="EMBL" id="KAJ7023924.1"/>
    </source>
</evidence>
<organism evidence="2 3">
    <name type="scientific">Mycena alexandri</name>
    <dbReference type="NCBI Taxonomy" id="1745969"/>
    <lineage>
        <taxon>Eukaryota</taxon>
        <taxon>Fungi</taxon>
        <taxon>Dikarya</taxon>
        <taxon>Basidiomycota</taxon>
        <taxon>Agaricomycotina</taxon>
        <taxon>Agaricomycetes</taxon>
        <taxon>Agaricomycetidae</taxon>
        <taxon>Agaricales</taxon>
        <taxon>Marasmiineae</taxon>
        <taxon>Mycenaceae</taxon>
        <taxon>Mycena</taxon>
    </lineage>
</organism>
<reference evidence="2" key="1">
    <citation type="submission" date="2023-03" db="EMBL/GenBank/DDBJ databases">
        <title>Massive genome expansion in bonnet fungi (Mycena s.s.) driven by repeated elements and novel gene families across ecological guilds.</title>
        <authorList>
            <consortium name="Lawrence Berkeley National Laboratory"/>
            <person name="Harder C.B."/>
            <person name="Miyauchi S."/>
            <person name="Viragh M."/>
            <person name="Kuo A."/>
            <person name="Thoen E."/>
            <person name="Andreopoulos B."/>
            <person name="Lu D."/>
            <person name="Skrede I."/>
            <person name="Drula E."/>
            <person name="Henrissat B."/>
            <person name="Morin E."/>
            <person name="Kohler A."/>
            <person name="Barry K."/>
            <person name="LaButti K."/>
            <person name="Morin E."/>
            <person name="Salamov A."/>
            <person name="Lipzen A."/>
            <person name="Mereny Z."/>
            <person name="Hegedus B."/>
            <person name="Baldrian P."/>
            <person name="Stursova M."/>
            <person name="Weitz H."/>
            <person name="Taylor A."/>
            <person name="Grigoriev I.V."/>
            <person name="Nagy L.G."/>
            <person name="Martin F."/>
            <person name="Kauserud H."/>
        </authorList>
    </citation>
    <scope>NUCLEOTIDE SEQUENCE</scope>
    <source>
        <strain evidence="2">CBHHK200</strain>
    </source>
</reference>
<dbReference type="EMBL" id="JARJCM010000178">
    <property type="protein sequence ID" value="KAJ7023924.1"/>
    <property type="molecule type" value="Genomic_DNA"/>
</dbReference>
<keyword evidence="3" id="KW-1185">Reference proteome</keyword>
<feature type="region of interest" description="Disordered" evidence="1">
    <location>
        <begin position="245"/>
        <end position="264"/>
    </location>
</feature>
<proteinExistence type="predicted"/>
<feature type="region of interest" description="Disordered" evidence="1">
    <location>
        <begin position="308"/>
        <end position="371"/>
    </location>
</feature>
<feature type="compositionally biased region" description="Low complexity" evidence="1">
    <location>
        <begin position="162"/>
        <end position="180"/>
    </location>
</feature>
<name>A0AAD6SAD1_9AGAR</name>
<evidence type="ECO:0000256" key="1">
    <source>
        <dbReference type="SAM" id="MobiDB-lite"/>
    </source>
</evidence>
<accession>A0AAD6SAD1</accession>
<gene>
    <name evidence="2" type="ORF">C8F04DRAFT_1401378</name>
</gene>
<dbReference type="Proteomes" id="UP001218188">
    <property type="component" value="Unassembled WGS sequence"/>
</dbReference>
<comment type="caution">
    <text evidence="2">The sequence shown here is derived from an EMBL/GenBank/DDBJ whole genome shotgun (WGS) entry which is preliminary data.</text>
</comment>
<protein>
    <submittedName>
        <fullName evidence="2">Uncharacterized protein</fullName>
    </submittedName>
</protein>
<feature type="region of interest" description="Disordered" evidence="1">
    <location>
        <begin position="132"/>
        <end position="211"/>
    </location>
</feature>
<evidence type="ECO:0000313" key="3">
    <source>
        <dbReference type="Proteomes" id="UP001218188"/>
    </source>
</evidence>
<sequence length="371" mass="40074">MRIRAIPTRGRSALILDLQPLVQIAVQECYMDASRRRAQHHCIQVESNLSRHTRVLHPHPRHTAHSAPVSGACACTQACAPTRIERLGARIADSKRESLIYMYLGGGVPAHTRDETTETAHADAQLLLPAPAQSQYQPGPSHQTLPPVSYAPQPQAPPPAPSLQQQQPPLRTPRPSVHPRTVPPPRPAPASVSTSTITPASGRPRPAHAPRYISASRARTQRGSTEAPAAQHRLGSLLVNSARTTPALIAQRPSRRSAPDISRSAEHALRISRHDATRAVSTPLPGAARHAGHAPGWTQADLRALPATTSRHLDPHRARTLPGARTTRHTLHPPPQTPGRYAHGSPTPTRLDSKTPRKSTAQAPSRALDIE</sequence>